<organism evidence="2 3">
    <name type="scientific">Pleurodeles waltl</name>
    <name type="common">Iberian ribbed newt</name>
    <dbReference type="NCBI Taxonomy" id="8319"/>
    <lineage>
        <taxon>Eukaryota</taxon>
        <taxon>Metazoa</taxon>
        <taxon>Chordata</taxon>
        <taxon>Craniata</taxon>
        <taxon>Vertebrata</taxon>
        <taxon>Euteleostomi</taxon>
        <taxon>Amphibia</taxon>
        <taxon>Batrachia</taxon>
        <taxon>Caudata</taxon>
        <taxon>Salamandroidea</taxon>
        <taxon>Salamandridae</taxon>
        <taxon>Pleurodelinae</taxon>
        <taxon>Pleurodeles</taxon>
    </lineage>
</organism>
<feature type="compositionally biased region" description="Polar residues" evidence="1">
    <location>
        <begin position="1964"/>
        <end position="1976"/>
    </location>
</feature>
<protein>
    <submittedName>
        <fullName evidence="2">Uncharacterized protein</fullName>
    </submittedName>
</protein>
<feature type="region of interest" description="Disordered" evidence="1">
    <location>
        <begin position="1896"/>
        <end position="1976"/>
    </location>
</feature>
<gene>
    <name evidence="2" type="ORF">NDU88_005314</name>
</gene>
<feature type="compositionally biased region" description="Basic and acidic residues" evidence="1">
    <location>
        <begin position="1914"/>
        <end position="1927"/>
    </location>
</feature>
<accession>A0AAV7M9L6</accession>
<dbReference type="Proteomes" id="UP001066276">
    <property type="component" value="Chromosome 10"/>
</dbReference>
<dbReference type="EMBL" id="JANPWB010000014">
    <property type="protein sequence ID" value="KAJ1100227.1"/>
    <property type="molecule type" value="Genomic_DNA"/>
</dbReference>
<feature type="compositionally biased region" description="Basic and acidic residues" evidence="1">
    <location>
        <begin position="1934"/>
        <end position="1958"/>
    </location>
</feature>
<feature type="compositionally biased region" description="Polar residues" evidence="1">
    <location>
        <begin position="56"/>
        <end position="74"/>
    </location>
</feature>
<evidence type="ECO:0000256" key="1">
    <source>
        <dbReference type="SAM" id="MobiDB-lite"/>
    </source>
</evidence>
<reference evidence="2" key="1">
    <citation type="journal article" date="2022" name="bioRxiv">
        <title>Sequencing and chromosome-scale assembly of the giantPleurodeles waltlgenome.</title>
        <authorList>
            <person name="Brown T."/>
            <person name="Elewa A."/>
            <person name="Iarovenko S."/>
            <person name="Subramanian E."/>
            <person name="Araus A.J."/>
            <person name="Petzold A."/>
            <person name="Susuki M."/>
            <person name="Suzuki K.-i.T."/>
            <person name="Hayashi T."/>
            <person name="Toyoda A."/>
            <person name="Oliveira C."/>
            <person name="Osipova E."/>
            <person name="Leigh N.D."/>
            <person name="Simon A."/>
            <person name="Yun M.H."/>
        </authorList>
    </citation>
    <scope>NUCLEOTIDE SEQUENCE</scope>
    <source>
        <strain evidence="2">20211129_DDA</strain>
        <tissue evidence="2">Liver</tissue>
    </source>
</reference>
<evidence type="ECO:0000313" key="3">
    <source>
        <dbReference type="Proteomes" id="UP001066276"/>
    </source>
</evidence>
<feature type="region of interest" description="Disordered" evidence="1">
    <location>
        <begin position="1257"/>
        <end position="1276"/>
    </location>
</feature>
<proteinExistence type="predicted"/>
<feature type="region of interest" description="Disordered" evidence="1">
    <location>
        <begin position="44"/>
        <end position="98"/>
    </location>
</feature>
<comment type="caution">
    <text evidence="2">The sequence shown here is derived from an EMBL/GenBank/DDBJ whole genome shotgun (WGS) entry which is preliminary data.</text>
</comment>
<sequence length="1976" mass="220490">MLQALLEECNPALSAEEVAKGDSSSTTNKPFEESVKLNMSLLEECSPGPRAEETDSSLPTSKTTAESVKQNMSLLQERPPGPSSEETTEGEFSSRTSKMFEDSVKLNMALLKEYSSGPSAEEITKGDSSSLTSKTFEELAKLKMALLEECPPGPNVEQITKGDSSSPTGKPFKESVKLNMTLLEEYPPRHTVTEIAKGDSSLPTSKIFEESALLEECLPGPNAEQITKGDSSSPTGKPFEKSVKLKMALLEEYSPAASAAEIAKGGSSLLISKTFEESVKLNMLLLEKSRAVKKPEESFSPTRENIEESVKHLEECPIGPSAEEITKRDFFSTFEESVKPMRLLLEKSRAVKKPEESFSPTRENIEESVKHLEECPIGPSPEEITKGDSFSPFEESVKPMRLLLEKSRAVKKPQETFSRTRKNIEEALKHLEECPIGPSAEEITKGDSFSPFEESVKPMRLLLEKSRAVKKRQKSFTRTRKNIEEALKHLEECPIGPSAEEITKGDSFSPFEESVKPMRLLLEKSRAVKKPQESFSRTRKNIEEALKHLEECPIGPSAEEITKGDSFSPFEESVKPMRLLLEKSRAVKKPQESFSRTRKIIEEALKHLEECPIGPSAEEITKGDSYSPFEESIKPMRLLLEKSRAVKKRQKSFSRTRKKIEEAVKHLEECPIGPSAEEITKGDSYSPFEESVKPMRLLLEKSRAVKKPQESFSRTRKIIEEAVKHLEECPIGPSAEEITKGDSFSPFEESVKPMRLLLEISRAVKKPQESFSRTRKIIEEAVKHLEECPIGPSAEEITKGDSFSPFEESVKPMRLLLEKSRAVKKPEESFSPTKENIEEAVKHLEECPIGLSAEEITKEDLFSPFEESVKPMRLLLEKSRAVKKPEESFSPTRENIEEAVKHLEECPLGPSAEEITKGDFFSPFEESVTPMRLLLEKSRAVKKPEESFSPTKENIEEAVKHLEECPIGPSAVEITKGDFFSPFEESVTPMRLLLEKSRAVKKPEESFSPTRENIEESVKHLEECPIGPSAEEITKGDSFSPFEESVKPVRLLQEKCRAVKKPEESFLPTKENIEESIKHLEECPIGPSAEEFTKGDTSSPFEESVKPIRLLMEKSRAVKKPEESFSPTRENIEESVKQHMALLEEYPPRPSVAEIAKRDSSSPTSKTFEESVKLNMTLLEECLPGPSAEQIAKGDSPSPTSKSFEESVKLSMAHLEEYHQVQNTAEISKRDSSSLTGKTFVEPLKLIKLLLDEGSPEPGAEDIVEEGFSSPTNKNTEESVKHNMAHLREYHLVLSAAEIASGDPTSPTSNIFKESVKLNMPCLEERLPVPSDEEIVNAYYFSPTSINTKESENQYMPCLEERLPVPSDEEIVNAYYFSPTSINTKESENQYMPLLEEFLSGTSFENIVKEYSFWATNKIIEELVKQNMMFEQTLHKKRSRVRPVPAEKYVTRKYQPSNTIPWLRMKLETELPHISEDEDEEKEGDETVEAEHPFLLTCESLVENAIKVVNHEGEVMASSVEIIKDLAELNTTDREEISSPLAVTELVDTVIKVVEAEKSPPVKMESSKLTIPAKVPQDLLDYPCTHTTRREMERMIEVTTRDTANTRPSILILVKEASELNKTALMSNGFEARLERQIEPGDFFEAEKSFSVQDPTNEPAEQNKMIETTPVAGADGGHAADCSEEIQEPLFPNMMIETAPVAGADGVHAADCSEEIQEPLLPNMMIETAPVAGADGGHAADCSEEIQEPLLPIMMIETAPVAAADGGHAADCSEDIQEPLLPNMMIETAPVAAADGGHAADCSEDIQEPLLPNMMIETAPVAGADRGHAADCSEEIQKPLLPNMVPAFEEEGDEIKRNTKMMFVFNATADVRRKIPCQFTKDTDVSSIKNKYLQAREMGDSQEIADAGSSARPAETDKKMEAGEPFRKSMIHYKRLDIQDRGTAEEKNTSTGKNDKDTKRQKKTSLSNRGSANHSN</sequence>
<keyword evidence="3" id="KW-1185">Reference proteome</keyword>
<evidence type="ECO:0000313" key="2">
    <source>
        <dbReference type="EMBL" id="KAJ1100227.1"/>
    </source>
</evidence>
<name>A0AAV7M9L6_PLEWA</name>